<evidence type="ECO:0000256" key="3">
    <source>
        <dbReference type="ARBA" id="ARBA00022801"/>
    </source>
</evidence>
<protein>
    <submittedName>
        <fullName evidence="6">Multidrug transporter</fullName>
    </submittedName>
</protein>
<evidence type="ECO:0000259" key="5">
    <source>
        <dbReference type="Pfam" id="PF01343"/>
    </source>
</evidence>
<dbReference type="InterPro" id="IPR047272">
    <property type="entry name" value="S49_SppA_C"/>
</dbReference>
<dbReference type="EMBL" id="BMYQ01000004">
    <property type="protein sequence ID" value="GGW29354.1"/>
    <property type="molecule type" value="Genomic_DNA"/>
</dbReference>
<organism evidence="6 7">
    <name type="scientific">Gemmobacter lanyuensis</name>
    <dbReference type="NCBI Taxonomy" id="1054497"/>
    <lineage>
        <taxon>Bacteria</taxon>
        <taxon>Pseudomonadati</taxon>
        <taxon>Pseudomonadota</taxon>
        <taxon>Alphaproteobacteria</taxon>
        <taxon>Rhodobacterales</taxon>
        <taxon>Paracoccaceae</taxon>
        <taxon>Gemmobacter</taxon>
    </lineage>
</organism>
<dbReference type="Gene3D" id="3.90.226.10">
    <property type="entry name" value="2-enoyl-CoA Hydratase, Chain A, domain 1"/>
    <property type="match status" value="1"/>
</dbReference>
<reference evidence="6" key="1">
    <citation type="journal article" date="2014" name="Int. J. Syst. Evol. Microbiol.">
        <title>Complete genome sequence of Corynebacterium casei LMG S-19264T (=DSM 44701T), isolated from a smear-ripened cheese.</title>
        <authorList>
            <consortium name="US DOE Joint Genome Institute (JGI-PGF)"/>
            <person name="Walter F."/>
            <person name="Albersmeier A."/>
            <person name="Kalinowski J."/>
            <person name="Ruckert C."/>
        </authorList>
    </citation>
    <scope>NUCLEOTIDE SEQUENCE</scope>
    <source>
        <strain evidence="6">KCTC 23714</strain>
    </source>
</reference>
<accession>A0A918MJN5</accession>
<reference evidence="6" key="2">
    <citation type="submission" date="2020-09" db="EMBL/GenBank/DDBJ databases">
        <authorList>
            <person name="Sun Q."/>
            <person name="Kim S."/>
        </authorList>
    </citation>
    <scope>NUCLEOTIDE SEQUENCE</scope>
    <source>
        <strain evidence="6">KCTC 23714</strain>
    </source>
</reference>
<sequence length="266" mass="28557">MKFRIPFVKKPPVVPVIRLQGTIGTGGRFGAALNDAGLAPIIERAFRMKPAAVALVINSPGGSPVQSSLIAARIRRLATEKGVKVHVFVEDIAASGGYWLASAGDEIWVDESSILGSIGVIFAGFGFPDLMQRHGIERRVVTSGRSKSLADPFQPAKPEDIARLQALQDPIHRAFIAHVQARRGTRLDSTADLFNADVWVGQQAVELGLADGVAHLVPKMKALFGDKVRLVPMGQKRGLIARLTGRALSGAWAEIEDRAAFARFGL</sequence>
<dbReference type="Proteomes" id="UP000628984">
    <property type="component" value="Unassembled WGS sequence"/>
</dbReference>
<keyword evidence="2" id="KW-0645">Protease</keyword>
<dbReference type="PANTHER" id="PTHR42987:SF8">
    <property type="entry name" value="PROTEINASE"/>
    <property type="match status" value="1"/>
</dbReference>
<comment type="caution">
    <text evidence="6">The sequence shown here is derived from an EMBL/GenBank/DDBJ whole genome shotgun (WGS) entry which is preliminary data.</text>
</comment>
<dbReference type="RefSeq" id="WP_189633462.1">
    <property type="nucleotide sequence ID" value="NZ_BMYQ01000004.1"/>
</dbReference>
<keyword evidence="4" id="KW-0720">Serine protease</keyword>
<dbReference type="GO" id="GO:0006508">
    <property type="term" value="P:proteolysis"/>
    <property type="evidence" value="ECO:0007669"/>
    <property type="project" value="UniProtKB-KW"/>
</dbReference>
<dbReference type="AlphaFoldDB" id="A0A918MJN5"/>
<gene>
    <name evidence="6" type="primary">sohB</name>
    <name evidence="6" type="ORF">GCM10011452_17380</name>
</gene>
<dbReference type="InterPro" id="IPR002142">
    <property type="entry name" value="Peptidase_S49"/>
</dbReference>
<dbReference type="Pfam" id="PF01343">
    <property type="entry name" value="Peptidase_S49"/>
    <property type="match status" value="1"/>
</dbReference>
<dbReference type="InterPro" id="IPR029045">
    <property type="entry name" value="ClpP/crotonase-like_dom_sf"/>
</dbReference>
<keyword evidence="3" id="KW-0378">Hydrolase</keyword>
<proteinExistence type="inferred from homology"/>
<evidence type="ECO:0000256" key="4">
    <source>
        <dbReference type="ARBA" id="ARBA00022825"/>
    </source>
</evidence>
<evidence type="ECO:0000313" key="7">
    <source>
        <dbReference type="Proteomes" id="UP000628984"/>
    </source>
</evidence>
<keyword evidence="7" id="KW-1185">Reference proteome</keyword>
<evidence type="ECO:0000256" key="1">
    <source>
        <dbReference type="ARBA" id="ARBA00008683"/>
    </source>
</evidence>
<evidence type="ECO:0000256" key="2">
    <source>
        <dbReference type="ARBA" id="ARBA00022670"/>
    </source>
</evidence>
<dbReference type="Gene3D" id="6.20.330.10">
    <property type="match status" value="1"/>
</dbReference>
<evidence type="ECO:0000313" key="6">
    <source>
        <dbReference type="EMBL" id="GGW29354.1"/>
    </source>
</evidence>
<dbReference type="SUPFAM" id="SSF52096">
    <property type="entry name" value="ClpP/crotonase"/>
    <property type="match status" value="1"/>
</dbReference>
<feature type="domain" description="Peptidase S49" evidence="5">
    <location>
        <begin position="80"/>
        <end position="213"/>
    </location>
</feature>
<name>A0A918MJN5_9RHOB</name>
<dbReference type="GO" id="GO:0008236">
    <property type="term" value="F:serine-type peptidase activity"/>
    <property type="evidence" value="ECO:0007669"/>
    <property type="project" value="UniProtKB-KW"/>
</dbReference>
<dbReference type="PANTHER" id="PTHR42987">
    <property type="entry name" value="PEPTIDASE S49"/>
    <property type="match status" value="1"/>
</dbReference>
<comment type="similarity">
    <text evidence="1">Belongs to the peptidase S49 family.</text>
</comment>
<dbReference type="CDD" id="cd07023">
    <property type="entry name" value="S49_Sppa_N_C"/>
    <property type="match status" value="1"/>
</dbReference>